<sequence length="105" mass="12309">MKIHRVGTLTFGILLITFGILFFLHAFIPNLSYEFIFKFWPIIFILLGIEILLANIKQTEDKLIYDKAAFFLIIVLSFFAMGMAFTEEVLNYVINYHIDGIHRIF</sequence>
<feature type="transmembrane region" description="Helical" evidence="1">
    <location>
        <begin position="68"/>
        <end position="86"/>
    </location>
</feature>
<dbReference type="InterPro" id="IPR043726">
    <property type="entry name" value="LiaI-LiaF-like_TM1"/>
</dbReference>
<feature type="domain" description="LiaI-LiaF-like transmembrane region" evidence="2">
    <location>
        <begin position="9"/>
        <end position="52"/>
    </location>
</feature>
<dbReference type="AlphaFoldDB" id="A0A1I5FAU2"/>
<keyword evidence="1" id="KW-0812">Transmembrane</keyword>
<dbReference type="Proteomes" id="UP000198806">
    <property type="component" value="Unassembled WGS sequence"/>
</dbReference>
<gene>
    <name evidence="3" type="ORF">SAMN04489757_1136</name>
</gene>
<feature type="transmembrane region" description="Helical" evidence="1">
    <location>
        <begin position="39"/>
        <end position="56"/>
    </location>
</feature>
<evidence type="ECO:0000313" key="3">
    <source>
        <dbReference type="EMBL" id="SFO20749.1"/>
    </source>
</evidence>
<keyword evidence="1" id="KW-0472">Membrane</keyword>
<evidence type="ECO:0000256" key="1">
    <source>
        <dbReference type="SAM" id="Phobius"/>
    </source>
</evidence>
<dbReference type="EMBL" id="FOWD01000013">
    <property type="protein sequence ID" value="SFO20749.1"/>
    <property type="molecule type" value="Genomic_DNA"/>
</dbReference>
<feature type="transmembrane region" description="Helical" evidence="1">
    <location>
        <begin position="7"/>
        <end position="27"/>
    </location>
</feature>
<protein>
    <recommendedName>
        <fullName evidence="2">LiaI-LiaF-like transmembrane region domain-containing protein</fullName>
    </recommendedName>
</protein>
<reference evidence="3 4" key="1">
    <citation type="submission" date="2016-10" db="EMBL/GenBank/DDBJ databases">
        <authorList>
            <person name="de Groot N.N."/>
        </authorList>
    </citation>
    <scope>NUCLEOTIDE SEQUENCE [LARGE SCALE GENOMIC DNA]</scope>
    <source>
        <strain evidence="3 4">DSM 1283</strain>
    </source>
</reference>
<proteinExistence type="predicted"/>
<keyword evidence="4" id="KW-1185">Reference proteome</keyword>
<name>A0A1I5FAU2_9FIRM</name>
<evidence type="ECO:0000313" key="4">
    <source>
        <dbReference type="Proteomes" id="UP000198806"/>
    </source>
</evidence>
<dbReference type="STRING" id="1527.SAMN04489757_1136"/>
<dbReference type="RefSeq" id="WP_242960945.1">
    <property type="nucleotide sequence ID" value="NZ_BAABFM010000027.1"/>
</dbReference>
<evidence type="ECO:0000259" key="2">
    <source>
        <dbReference type="Pfam" id="PF18917"/>
    </source>
</evidence>
<organism evidence="3 4">
    <name type="scientific">Anaerocolumna aminovalerica</name>
    <dbReference type="NCBI Taxonomy" id="1527"/>
    <lineage>
        <taxon>Bacteria</taxon>
        <taxon>Bacillati</taxon>
        <taxon>Bacillota</taxon>
        <taxon>Clostridia</taxon>
        <taxon>Lachnospirales</taxon>
        <taxon>Lachnospiraceae</taxon>
        <taxon>Anaerocolumna</taxon>
    </lineage>
</organism>
<keyword evidence="1" id="KW-1133">Transmembrane helix</keyword>
<dbReference type="Pfam" id="PF18917">
    <property type="entry name" value="LiaI-LiaF-like_TM1"/>
    <property type="match status" value="1"/>
</dbReference>
<accession>A0A1I5FAU2</accession>